<dbReference type="InterPro" id="IPR001828">
    <property type="entry name" value="ANF_lig-bd_rcpt"/>
</dbReference>
<keyword evidence="11" id="KW-0325">Glycoprotein</keyword>
<name>A0A3Q4HVP1_NEOBR</name>
<dbReference type="PANTHER" id="PTHR24061:SF5">
    <property type="entry name" value="G-PROTEIN COUPLED RECEPTOR FAMILY C GROUP 6 MEMBER A"/>
    <property type="match status" value="1"/>
</dbReference>
<dbReference type="Pfam" id="PF00003">
    <property type="entry name" value="7tm_3"/>
    <property type="match status" value="1"/>
</dbReference>
<dbReference type="Ensembl" id="ENSNBRT00000028733.1">
    <property type="protein sequence ID" value="ENSNBRP00000028000.1"/>
    <property type="gene ID" value="ENSNBRG00000021310.1"/>
</dbReference>
<sequence length="894" mass="100088">MKHSFSFCIFFVVLSHHGTKSFEQATAEGDIIIGGLFPIHESVNVTVNYDGSENQICDRFSTANVVQSLMMVQALEEINQKQELGNLTLGYLILDSCGDVTTSLRKIPSFMRGNCNTSAQQSSPVLAVIGGYYSEIAIAVTRLLNLEYIPEISYGATSGLLSDKTRFPSFMRTVPQDDHQARAISEILDNNGWTWVGVLTTDGEYARYITERLWYYTNQKGICFAFTSVLPDNLNDYLLGKSIESTVKTIIDNENVSVIVSFAKPDHMTYIFQKLLNDPQGTRRIWLASDIWSQSPEILNTKKHTLSDIGTIIGITFKSGNTTKLKRYLDDLDENPNHHNNNPFLSTFLKQHGSTSSEKLKTMIYPSAVFSIELAVKAIAQAIEDLCTDRDCKTKRPSPLELRGALWKAKFNMDEKNYSFDPHGDLNTEYDIVLWKQTSESLDVNDIVAHYSILQNSLTFISQETKHGNVTSRCTDSCQPGYSKTSVSGQPHCCYQCEPCAENTFSNTTDSEKCNPCEKNYYSLKGSSKCLPRKIDFLKWGDVYLIVLLSFTSLGAVLTIVVGIIFLAHWNTPVVRSSVGPISILLLLSLMITFASVILFGGQPNSYQCQARQVVFGLSFTLCVSCIMVKSFKIVLAFEFDPVIQSVLKKLYKPYLIIAVCMAGQVVIVTTWLIHSPPTADSEITQKNMKLMFCNEKLIPAFGAMLAYIGLLALICFGVAFKGRKLPDSYNDAKFITFAMLIYFISWIVFGPVYVNVTDKYIPAVEMVVILISAYGILFCQFFTKCYIILCKKEANTEKSFRWDIRNYSRDHKGSEDELSSKGIENPTLSLSLESFPNSQFSDSITDWSSTRQPSESSNSLSPVSNTQQNILQNNLNSSNTLKRISSLPTSLIK</sequence>
<keyword evidence="7" id="KW-0297">G-protein coupled receptor</keyword>
<dbReference type="PANTHER" id="PTHR24061">
    <property type="entry name" value="CALCIUM-SENSING RECEPTOR-RELATED"/>
    <property type="match status" value="1"/>
</dbReference>
<dbReference type="PROSITE" id="PS50259">
    <property type="entry name" value="G_PROTEIN_RECEP_F3_4"/>
    <property type="match status" value="1"/>
</dbReference>
<feature type="transmembrane region" description="Helical" evidence="16">
    <location>
        <begin position="733"/>
        <end position="755"/>
    </location>
</feature>
<evidence type="ECO:0000256" key="10">
    <source>
        <dbReference type="ARBA" id="ARBA00023170"/>
    </source>
</evidence>
<dbReference type="InterPro" id="IPR000337">
    <property type="entry name" value="GPCR_3"/>
</dbReference>
<keyword evidence="20" id="KW-1185">Reference proteome</keyword>
<dbReference type="PRINTS" id="PR00248">
    <property type="entry name" value="GPCRMGR"/>
</dbReference>
<evidence type="ECO:0000256" key="1">
    <source>
        <dbReference type="ARBA" id="ARBA00004651"/>
    </source>
</evidence>
<dbReference type="FunFam" id="3.40.50.2300:FF:000016">
    <property type="entry name" value="Taste 1 receptor member 2"/>
    <property type="match status" value="1"/>
</dbReference>
<dbReference type="FunFam" id="2.10.50.30:FF:000004">
    <property type="entry name" value="Taste receptor type 1 member 3-like protein"/>
    <property type="match status" value="1"/>
</dbReference>
<reference evidence="19" key="1">
    <citation type="submission" date="2025-08" db="UniProtKB">
        <authorList>
            <consortium name="Ensembl"/>
        </authorList>
    </citation>
    <scope>IDENTIFICATION</scope>
</reference>
<evidence type="ECO:0000256" key="5">
    <source>
        <dbReference type="ARBA" id="ARBA00022729"/>
    </source>
</evidence>
<protein>
    <recommendedName>
        <fullName evidence="14">G-protein coupled receptor family C group 6 member A</fullName>
    </recommendedName>
</protein>
<keyword evidence="12" id="KW-0807">Transducer</keyword>
<dbReference type="InterPro" id="IPR011500">
    <property type="entry name" value="GPCR_3_9-Cys_dom"/>
</dbReference>
<dbReference type="GO" id="GO:0050909">
    <property type="term" value="P:sensory perception of taste"/>
    <property type="evidence" value="ECO:0007669"/>
    <property type="project" value="UniProtKB-ARBA"/>
</dbReference>
<dbReference type="Gene3D" id="3.40.50.2300">
    <property type="match status" value="2"/>
</dbReference>
<dbReference type="STRING" id="32507.ENSNBRP00000028000"/>
<dbReference type="Pfam" id="PF07562">
    <property type="entry name" value="NCD3G"/>
    <property type="match status" value="1"/>
</dbReference>
<evidence type="ECO:0000256" key="12">
    <source>
        <dbReference type="ARBA" id="ARBA00023224"/>
    </source>
</evidence>
<keyword evidence="9" id="KW-1015">Disulfide bond</keyword>
<evidence type="ECO:0000256" key="9">
    <source>
        <dbReference type="ARBA" id="ARBA00023157"/>
    </source>
</evidence>
<evidence type="ECO:0000256" key="2">
    <source>
        <dbReference type="ARBA" id="ARBA00011748"/>
    </source>
</evidence>
<evidence type="ECO:0000313" key="20">
    <source>
        <dbReference type="Proteomes" id="UP000261580"/>
    </source>
</evidence>
<dbReference type="InterPro" id="IPR017978">
    <property type="entry name" value="GPCR_3_C"/>
</dbReference>
<evidence type="ECO:0000256" key="16">
    <source>
        <dbReference type="SAM" id="Phobius"/>
    </source>
</evidence>
<evidence type="ECO:0000256" key="17">
    <source>
        <dbReference type="SAM" id="SignalP"/>
    </source>
</evidence>
<evidence type="ECO:0000256" key="6">
    <source>
        <dbReference type="ARBA" id="ARBA00022989"/>
    </source>
</evidence>
<evidence type="ECO:0000313" key="19">
    <source>
        <dbReference type="Ensembl" id="ENSNBRP00000028000.1"/>
    </source>
</evidence>
<dbReference type="GO" id="GO:0005886">
    <property type="term" value="C:plasma membrane"/>
    <property type="evidence" value="ECO:0007669"/>
    <property type="project" value="UniProtKB-SubCell"/>
</dbReference>
<feature type="compositionally biased region" description="Polar residues" evidence="15">
    <location>
        <begin position="844"/>
        <end position="853"/>
    </location>
</feature>
<accession>A0A3Q4HVP1</accession>
<feature type="chain" id="PRO_5018792833" description="G-protein coupled receptor family C group 6 member A" evidence="17">
    <location>
        <begin position="22"/>
        <end position="894"/>
    </location>
</feature>
<dbReference type="Pfam" id="PF01094">
    <property type="entry name" value="ANF_receptor"/>
    <property type="match status" value="1"/>
</dbReference>
<evidence type="ECO:0000256" key="14">
    <source>
        <dbReference type="ARBA" id="ARBA00039774"/>
    </source>
</evidence>
<feature type="domain" description="G-protein coupled receptors family 3 profile" evidence="18">
    <location>
        <begin position="544"/>
        <end position="802"/>
    </location>
</feature>
<evidence type="ECO:0000256" key="13">
    <source>
        <dbReference type="ARBA" id="ARBA00038492"/>
    </source>
</evidence>
<evidence type="ECO:0000256" key="15">
    <source>
        <dbReference type="SAM" id="MobiDB-lite"/>
    </source>
</evidence>
<evidence type="ECO:0000256" key="3">
    <source>
        <dbReference type="ARBA" id="ARBA00022475"/>
    </source>
</evidence>
<dbReference type="SUPFAM" id="SSF57184">
    <property type="entry name" value="Growth factor receptor domain"/>
    <property type="match status" value="1"/>
</dbReference>
<keyword evidence="4 16" id="KW-0812">Transmembrane</keyword>
<dbReference type="Proteomes" id="UP000261580">
    <property type="component" value="Unassembled WGS sequence"/>
</dbReference>
<dbReference type="OMA" id="FHLSIEN"/>
<feature type="compositionally biased region" description="Low complexity" evidence="15">
    <location>
        <begin position="854"/>
        <end position="866"/>
    </location>
</feature>
<feature type="transmembrane region" description="Helical" evidence="16">
    <location>
        <begin position="761"/>
        <end position="783"/>
    </location>
</feature>
<feature type="signal peptide" evidence="17">
    <location>
        <begin position="1"/>
        <end position="21"/>
    </location>
</feature>
<comment type="subcellular location">
    <subcellularLocation>
        <location evidence="1">Cell membrane</location>
        <topology evidence="1">Multi-pass membrane protein</topology>
    </subcellularLocation>
</comment>
<evidence type="ECO:0000256" key="11">
    <source>
        <dbReference type="ARBA" id="ARBA00023180"/>
    </source>
</evidence>
<comment type="subunit">
    <text evidence="2">Homodimer; disulfide-linked.</text>
</comment>
<feature type="transmembrane region" description="Helical" evidence="16">
    <location>
        <begin position="698"/>
        <end position="721"/>
    </location>
</feature>
<feature type="transmembrane region" description="Helical" evidence="16">
    <location>
        <begin position="614"/>
        <end position="635"/>
    </location>
</feature>
<feature type="transmembrane region" description="Helical" evidence="16">
    <location>
        <begin position="655"/>
        <end position="674"/>
    </location>
</feature>
<proteinExistence type="inferred from homology"/>
<comment type="similarity">
    <text evidence="13">Belongs to the G-protein coupled receptor 3 family. TAS1R subfamily.</text>
</comment>
<keyword evidence="10" id="KW-0675">Receptor</keyword>
<feature type="region of interest" description="Disordered" evidence="15">
    <location>
        <begin position="844"/>
        <end position="866"/>
    </location>
</feature>
<keyword evidence="3" id="KW-1003">Cell membrane</keyword>
<evidence type="ECO:0000256" key="4">
    <source>
        <dbReference type="ARBA" id="ARBA00022692"/>
    </source>
</evidence>
<dbReference type="SUPFAM" id="SSF53822">
    <property type="entry name" value="Periplasmic binding protein-like I"/>
    <property type="match status" value="1"/>
</dbReference>
<dbReference type="InterPro" id="IPR000068">
    <property type="entry name" value="GPCR_3_Ca_sens_rcpt-rel"/>
</dbReference>
<keyword evidence="6 16" id="KW-1133">Transmembrane helix</keyword>
<dbReference type="InterPro" id="IPR028082">
    <property type="entry name" value="Peripla_BP_I"/>
</dbReference>
<evidence type="ECO:0000259" key="18">
    <source>
        <dbReference type="PROSITE" id="PS50259"/>
    </source>
</evidence>
<dbReference type="GeneTree" id="ENSGT00940000158416"/>
<evidence type="ECO:0000256" key="8">
    <source>
        <dbReference type="ARBA" id="ARBA00023136"/>
    </source>
</evidence>
<feature type="transmembrane region" description="Helical" evidence="16">
    <location>
        <begin position="543"/>
        <end position="570"/>
    </location>
</feature>
<dbReference type="InterPro" id="IPR038550">
    <property type="entry name" value="GPCR_3_9-Cys_sf"/>
</dbReference>
<reference evidence="19" key="2">
    <citation type="submission" date="2025-09" db="UniProtKB">
        <authorList>
            <consortium name="Ensembl"/>
        </authorList>
    </citation>
    <scope>IDENTIFICATION</scope>
</reference>
<dbReference type="AlphaFoldDB" id="A0A3Q4HVP1"/>
<dbReference type="GO" id="GO:0004930">
    <property type="term" value="F:G protein-coupled receptor activity"/>
    <property type="evidence" value="ECO:0007669"/>
    <property type="project" value="UniProtKB-KW"/>
</dbReference>
<evidence type="ECO:0000256" key="7">
    <source>
        <dbReference type="ARBA" id="ARBA00023040"/>
    </source>
</evidence>
<keyword evidence="8 16" id="KW-0472">Membrane</keyword>
<keyword evidence="5 17" id="KW-0732">Signal</keyword>
<organism evidence="19 20">
    <name type="scientific">Neolamprologus brichardi</name>
    <name type="common">Fairy cichlid</name>
    <name type="synonym">Lamprologus brichardi</name>
    <dbReference type="NCBI Taxonomy" id="32507"/>
    <lineage>
        <taxon>Eukaryota</taxon>
        <taxon>Metazoa</taxon>
        <taxon>Chordata</taxon>
        <taxon>Craniata</taxon>
        <taxon>Vertebrata</taxon>
        <taxon>Euteleostomi</taxon>
        <taxon>Actinopterygii</taxon>
        <taxon>Neopterygii</taxon>
        <taxon>Teleostei</taxon>
        <taxon>Neoteleostei</taxon>
        <taxon>Acanthomorphata</taxon>
        <taxon>Ovalentaria</taxon>
        <taxon>Cichlomorphae</taxon>
        <taxon>Cichliformes</taxon>
        <taxon>Cichlidae</taxon>
        <taxon>African cichlids</taxon>
        <taxon>Pseudocrenilabrinae</taxon>
        <taxon>Lamprologini</taxon>
        <taxon>Neolamprologus</taxon>
    </lineage>
</organism>
<dbReference type="InterPro" id="IPR009030">
    <property type="entry name" value="Growth_fac_rcpt_cys_sf"/>
</dbReference>
<feature type="transmembrane region" description="Helical" evidence="16">
    <location>
        <begin position="582"/>
        <end position="602"/>
    </location>
</feature>
<dbReference type="Gene3D" id="2.10.50.30">
    <property type="entry name" value="GPCR, family 3, nine cysteines domain"/>
    <property type="match status" value="1"/>
</dbReference>